<gene>
    <name evidence="2" type="ORF">PHA8399_04107</name>
</gene>
<dbReference type="Gene3D" id="2.170.16.10">
    <property type="entry name" value="Hedgehog/Intein (Hint) domain"/>
    <property type="match status" value="1"/>
</dbReference>
<dbReference type="Pfam" id="PF13403">
    <property type="entry name" value="Hint_2"/>
    <property type="match status" value="1"/>
</dbReference>
<sequence>MDSAPRGFTVETKHTPLMGQTLTASHTSVQACLAEHFRVEYGANAGDPLGVLEDLVLDDVYMLDAASAPQRLGIAAGHDGSLSVAEASALGTPGAALHLDCLLTLMPDRGPNTEILVLVEADAEGYIAAIYLVPLAPLQPQVPYTLVKAVREPARRKLAQSACVSFTRGTRITLSTGAQRPIEDMRPGDRVLTRDDGIQEVRWVGQSTLRAVGDLAPVLIRKGALNNARDLIVSPGHRLMVYQRSDEIGAGAPEILVRARDLVNGDSVVVLDGGFADYFQILFDRHHIIYAEGIAAESTFLDPVTRPALPEDIWITRAGHPHAPLPAAHKRGAHGLDVSRSLLNRPDAVGLLKRASLR</sequence>
<evidence type="ECO:0000313" key="3">
    <source>
        <dbReference type="Proteomes" id="UP000051326"/>
    </source>
</evidence>
<name>A0A0P1HE80_9RHOB</name>
<dbReference type="PROSITE" id="PS51257">
    <property type="entry name" value="PROKAR_LIPOPROTEIN"/>
    <property type="match status" value="1"/>
</dbReference>
<protein>
    <recommendedName>
        <fullName evidence="1">Hint domain-containing protein</fullName>
    </recommendedName>
</protein>
<dbReference type="CDD" id="cd00081">
    <property type="entry name" value="Hint"/>
    <property type="match status" value="1"/>
</dbReference>
<dbReference type="InterPro" id="IPR003587">
    <property type="entry name" value="Hint_dom_N"/>
</dbReference>
<feature type="domain" description="Hint" evidence="1">
    <location>
        <begin position="163"/>
        <end position="272"/>
    </location>
</feature>
<dbReference type="SMART" id="SM00306">
    <property type="entry name" value="HintN"/>
    <property type="match status" value="1"/>
</dbReference>
<dbReference type="InterPro" id="IPR036844">
    <property type="entry name" value="Hint_dom_sf"/>
</dbReference>
<reference evidence="2 3" key="1">
    <citation type="submission" date="2015-09" db="EMBL/GenBank/DDBJ databases">
        <authorList>
            <consortium name="Swine Surveillance"/>
        </authorList>
    </citation>
    <scope>NUCLEOTIDE SEQUENCE [LARGE SCALE GENOMIC DNA]</scope>
    <source>
        <strain evidence="2 3">CECT 8399</strain>
    </source>
</reference>
<dbReference type="AlphaFoldDB" id="A0A0P1HE80"/>
<accession>A0A0P1HE80</accession>
<dbReference type="Proteomes" id="UP000051326">
    <property type="component" value="Unassembled WGS sequence"/>
</dbReference>
<evidence type="ECO:0000259" key="1">
    <source>
        <dbReference type="SMART" id="SM00306"/>
    </source>
</evidence>
<evidence type="ECO:0000313" key="2">
    <source>
        <dbReference type="EMBL" id="CUI01951.1"/>
    </source>
</evidence>
<organism evidence="2 3">
    <name type="scientific">Leisingera aquaemixtae</name>
    <dbReference type="NCBI Taxonomy" id="1396826"/>
    <lineage>
        <taxon>Bacteria</taxon>
        <taxon>Pseudomonadati</taxon>
        <taxon>Pseudomonadota</taxon>
        <taxon>Alphaproteobacteria</taxon>
        <taxon>Rhodobacterales</taxon>
        <taxon>Roseobacteraceae</taxon>
        <taxon>Leisingera</taxon>
    </lineage>
</organism>
<dbReference type="STRING" id="1396826.PHA8399_04107"/>
<dbReference type="EMBL" id="CYSR01000040">
    <property type="protein sequence ID" value="CUI01951.1"/>
    <property type="molecule type" value="Genomic_DNA"/>
</dbReference>
<dbReference type="SUPFAM" id="SSF51294">
    <property type="entry name" value="Hedgehog/intein (Hint) domain"/>
    <property type="match status" value="1"/>
</dbReference>
<dbReference type="InterPro" id="IPR028992">
    <property type="entry name" value="Hedgehog/Intein_dom"/>
</dbReference>
<proteinExistence type="predicted"/>